<dbReference type="EMBL" id="JALHLE010000008">
    <property type="protein sequence ID" value="MCJ2178378.1"/>
    <property type="molecule type" value="Genomic_DNA"/>
</dbReference>
<proteinExistence type="predicted"/>
<dbReference type="Pfam" id="PF09865">
    <property type="entry name" value="DUF2092"/>
    <property type="match status" value="1"/>
</dbReference>
<dbReference type="InterPro" id="IPR019207">
    <property type="entry name" value="DUF2092"/>
</dbReference>
<gene>
    <name evidence="2" type="ORF">MTR64_07365</name>
</gene>
<evidence type="ECO:0000313" key="3">
    <source>
        <dbReference type="Proteomes" id="UP001162880"/>
    </source>
</evidence>
<sequence>MSASAWAQAADQPEADDSLIDQDAFDALDHMAQYLQTLTSFEVKSDVTTEVVLEGGQKVQFGGALDLKVHRPDAFKIVAASDTRTREMYYDGKLFTIYAPVLGYYADFAAPPTIGLTLDKARTEYDIEIPLADLFTWGTDQTIRARIKEALVIRPEHIGNRTCMHYAFRQEKVDWQLWLEESDKPLPCKIIITSRVDPAMPQYTAVLHWDTAMNIPASTLAFTPPATAKRITIAEAAGQKGDDQ</sequence>
<evidence type="ECO:0000256" key="1">
    <source>
        <dbReference type="ARBA" id="ARBA00022729"/>
    </source>
</evidence>
<comment type="caution">
    <text evidence="2">The sequence shown here is derived from an EMBL/GenBank/DDBJ whole genome shotgun (WGS) entry which is preliminary data.</text>
</comment>
<dbReference type="Proteomes" id="UP001162880">
    <property type="component" value="Unassembled WGS sequence"/>
</dbReference>
<name>A0ABT0B0D2_9SPHN</name>
<protein>
    <submittedName>
        <fullName evidence="2">DUF2092 domain-containing protein</fullName>
    </submittedName>
</protein>
<dbReference type="RefSeq" id="WP_243992380.1">
    <property type="nucleotide sequence ID" value="NZ_JALHLE010000008.1"/>
</dbReference>
<evidence type="ECO:0000313" key="2">
    <source>
        <dbReference type="EMBL" id="MCJ2178378.1"/>
    </source>
</evidence>
<keyword evidence="3" id="KW-1185">Reference proteome</keyword>
<keyword evidence="1" id="KW-0732">Signal</keyword>
<dbReference type="InterPro" id="IPR029046">
    <property type="entry name" value="LolA/LolB/LppX"/>
</dbReference>
<reference evidence="2" key="1">
    <citation type="submission" date="2022-03" db="EMBL/GenBank/DDBJ databases">
        <title>Identification of a novel bacterium isolated from mangrove sediments.</title>
        <authorList>
            <person name="Pan X."/>
        </authorList>
    </citation>
    <scope>NUCLEOTIDE SEQUENCE</scope>
    <source>
        <strain evidence="2">B2580</strain>
    </source>
</reference>
<accession>A0ABT0B0D2</accession>
<organism evidence="2 3">
    <name type="scientific">Novosphingobium album</name>
    <name type="common">ex Hu et al. 2023</name>
    <dbReference type="NCBI Taxonomy" id="2930093"/>
    <lineage>
        <taxon>Bacteria</taxon>
        <taxon>Pseudomonadati</taxon>
        <taxon>Pseudomonadota</taxon>
        <taxon>Alphaproteobacteria</taxon>
        <taxon>Sphingomonadales</taxon>
        <taxon>Sphingomonadaceae</taxon>
        <taxon>Novosphingobium</taxon>
    </lineage>
</organism>
<dbReference type="SUPFAM" id="SSF89392">
    <property type="entry name" value="Prokaryotic lipoproteins and lipoprotein localization factors"/>
    <property type="match status" value="1"/>
</dbReference>